<evidence type="ECO:0000256" key="3">
    <source>
        <dbReference type="ARBA" id="ARBA00043970"/>
    </source>
</evidence>
<dbReference type="Proteomes" id="UP000002036">
    <property type="component" value="Chromosome G"/>
</dbReference>
<keyword evidence="2" id="KW-0496">Mitochondrion</keyword>
<evidence type="ECO:0000313" key="5">
    <source>
        <dbReference type="Proteomes" id="UP000002036"/>
    </source>
</evidence>
<dbReference type="GeneID" id="8293323"/>
<dbReference type="OMA" id="AYEPMIK"/>
<reference evidence="4 5" key="1">
    <citation type="journal article" date="2009" name="Genome Res.">
        <title>Comparative genomics of protoploid Saccharomycetaceae.</title>
        <authorList>
            <consortium name="The Genolevures Consortium"/>
            <person name="Souciet J.-L."/>
            <person name="Dujon B."/>
            <person name="Gaillardin C."/>
            <person name="Johnston M."/>
            <person name="Baret P.V."/>
            <person name="Cliften P."/>
            <person name="Sherman D.J."/>
            <person name="Weissenbach J."/>
            <person name="Westhof E."/>
            <person name="Wincker P."/>
            <person name="Jubin C."/>
            <person name="Poulain J."/>
            <person name="Barbe V."/>
            <person name="Segurens B."/>
            <person name="Artiguenave F."/>
            <person name="Anthouard V."/>
            <person name="Vacherie B."/>
            <person name="Val M.-E."/>
            <person name="Fulton R.S."/>
            <person name="Minx P."/>
            <person name="Wilson R."/>
            <person name="Durrens P."/>
            <person name="Jean G."/>
            <person name="Marck C."/>
            <person name="Martin T."/>
            <person name="Nikolski M."/>
            <person name="Rolland T."/>
            <person name="Seret M.-L."/>
            <person name="Casaregola S."/>
            <person name="Despons L."/>
            <person name="Fairhead C."/>
            <person name="Fischer G."/>
            <person name="Lafontaine I."/>
            <person name="Leh V."/>
            <person name="Lemaire M."/>
            <person name="de Montigny J."/>
            <person name="Neuveglise C."/>
            <person name="Thierry A."/>
            <person name="Blanc-Lenfle I."/>
            <person name="Bleykasten C."/>
            <person name="Diffels J."/>
            <person name="Fritsch E."/>
            <person name="Frangeul L."/>
            <person name="Goeffon A."/>
            <person name="Jauniaux N."/>
            <person name="Kachouri-Lafond R."/>
            <person name="Payen C."/>
            <person name="Potier S."/>
            <person name="Pribylova L."/>
            <person name="Ozanne C."/>
            <person name="Richard G.-F."/>
            <person name="Sacerdot C."/>
            <person name="Straub M.-L."/>
            <person name="Talla E."/>
        </authorList>
    </citation>
    <scope>NUCLEOTIDE SEQUENCE [LARGE SCALE GENOMIC DNA]</scope>
    <source>
        <strain evidence="5">ATCC 56472 / CBS 6340 / NRRL Y-8284</strain>
    </source>
</reference>
<evidence type="ECO:0000313" key="4">
    <source>
        <dbReference type="EMBL" id="CAR24628.1"/>
    </source>
</evidence>
<dbReference type="FunCoup" id="C5DLG7">
    <property type="interactions" value="101"/>
</dbReference>
<name>C5DLG7_LACTC</name>
<evidence type="ECO:0000256" key="2">
    <source>
        <dbReference type="ARBA" id="ARBA00023128"/>
    </source>
</evidence>
<gene>
    <name evidence="4" type="ordered locus">KLTH0G00594g</name>
</gene>
<dbReference type="HOGENOM" id="CLU_1981974_0_0_1"/>
<dbReference type="RefSeq" id="XP_002555065.1">
    <property type="nucleotide sequence ID" value="XM_002555019.1"/>
</dbReference>
<dbReference type="GO" id="GO:0006103">
    <property type="term" value="P:2-oxoglutarate metabolic process"/>
    <property type="evidence" value="ECO:0007669"/>
    <property type="project" value="InterPro"/>
</dbReference>
<dbReference type="OrthoDB" id="2116030at2759"/>
<protein>
    <submittedName>
        <fullName evidence="4">KLTH0G00594p</fullName>
    </submittedName>
</protein>
<dbReference type="Pfam" id="PF10937">
    <property type="entry name" value="Kgd4-YMR31"/>
    <property type="match status" value="1"/>
</dbReference>
<dbReference type="GO" id="GO:0005739">
    <property type="term" value="C:mitochondrion"/>
    <property type="evidence" value="ECO:0007669"/>
    <property type="project" value="UniProtKB-SubCell"/>
</dbReference>
<dbReference type="InParanoid" id="C5DLG7"/>
<accession>C5DLG7</accession>
<sequence length="126" mass="13780">MRQTVVRLAKSYTPMIKFVGARHPVVQHTGGAGAHACALDGIAPGSSQCLPAAEYLSKLKPFEVVSYKVKNTPKKGVSETDKRRLTFTDRALHENEVASVLDLPKRFRVRPLEDPEIDVINAGGAR</sequence>
<dbReference type="InterPro" id="IPR020373">
    <property type="entry name" value="Kgd4/YMR-31"/>
</dbReference>
<organism evidence="4 5">
    <name type="scientific">Lachancea thermotolerans (strain ATCC 56472 / CBS 6340 / NRRL Y-8284)</name>
    <name type="common">Yeast</name>
    <name type="synonym">Kluyveromyces thermotolerans</name>
    <dbReference type="NCBI Taxonomy" id="559295"/>
    <lineage>
        <taxon>Eukaryota</taxon>
        <taxon>Fungi</taxon>
        <taxon>Dikarya</taxon>
        <taxon>Ascomycota</taxon>
        <taxon>Saccharomycotina</taxon>
        <taxon>Saccharomycetes</taxon>
        <taxon>Saccharomycetales</taxon>
        <taxon>Saccharomycetaceae</taxon>
        <taxon>Lachancea</taxon>
    </lineage>
</organism>
<comment type="similarity">
    <text evidence="3">Belongs to the alpha-ketoglutarate dehydrogenase component 4 family.</text>
</comment>
<dbReference type="KEGG" id="lth:KLTH0G00594g"/>
<evidence type="ECO:0000256" key="1">
    <source>
        <dbReference type="ARBA" id="ARBA00004173"/>
    </source>
</evidence>
<proteinExistence type="inferred from homology"/>
<comment type="subcellular location">
    <subcellularLocation>
        <location evidence="1">Mitochondrion</location>
    </subcellularLocation>
</comment>
<keyword evidence="5" id="KW-1185">Reference proteome</keyword>
<dbReference type="eggNOG" id="ENOG502S4IB">
    <property type="taxonomic scope" value="Eukaryota"/>
</dbReference>
<dbReference type="AlphaFoldDB" id="C5DLG7"/>
<dbReference type="EMBL" id="CU928171">
    <property type="protein sequence ID" value="CAR24628.1"/>
    <property type="molecule type" value="Genomic_DNA"/>
</dbReference>